<organism evidence="1 2">
    <name type="scientific">Novosphingobium clariflavum</name>
    <dbReference type="NCBI Taxonomy" id="2029884"/>
    <lineage>
        <taxon>Bacteria</taxon>
        <taxon>Pseudomonadati</taxon>
        <taxon>Pseudomonadota</taxon>
        <taxon>Alphaproteobacteria</taxon>
        <taxon>Sphingomonadales</taxon>
        <taxon>Sphingomonadaceae</taxon>
        <taxon>Novosphingobium</taxon>
    </lineage>
</organism>
<protein>
    <submittedName>
        <fullName evidence="1">Uncharacterized protein</fullName>
    </submittedName>
</protein>
<keyword evidence="2" id="KW-1185">Reference proteome</keyword>
<dbReference type="Proteomes" id="UP001589858">
    <property type="component" value="Unassembled WGS sequence"/>
</dbReference>
<evidence type="ECO:0000313" key="1">
    <source>
        <dbReference type="EMBL" id="MFC0683079.1"/>
    </source>
</evidence>
<reference evidence="1 2" key="1">
    <citation type="submission" date="2024-09" db="EMBL/GenBank/DDBJ databases">
        <authorList>
            <person name="Sun Q."/>
            <person name="Mori K."/>
        </authorList>
    </citation>
    <scope>NUCLEOTIDE SEQUENCE [LARGE SCALE GENOMIC DNA]</scope>
    <source>
        <strain evidence="1 2">CICC 11035S</strain>
    </source>
</reference>
<comment type="caution">
    <text evidence="1">The sequence shown here is derived from an EMBL/GenBank/DDBJ whole genome shotgun (WGS) entry which is preliminary data.</text>
</comment>
<gene>
    <name evidence="1" type="ORF">ACFFF8_00560</name>
</gene>
<sequence>MTDLAGPAGNVTFHRERQWGHGTFRGHRHTIALEFVGGAKVTAAEAFIVAFPAHEFGLADVLVAEAAVVHVDRDLRPAPSTLVTICILTLETA</sequence>
<proteinExistence type="predicted"/>
<dbReference type="RefSeq" id="WP_267220750.1">
    <property type="nucleotide sequence ID" value="NZ_JAPCWC010000008.1"/>
</dbReference>
<name>A0ABV6S2M2_9SPHN</name>
<evidence type="ECO:0000313" key="2">
    <source>
        <dbReference type="Proteomes" id="UP001589858"/>
    </source>
</evidence>
<accession>A0ABV6S2M2</accession>
<dbReference type="EMBL" id="JBHLTM010000003">
    <property type="protein sequence ID" value="MFC0683079.1"/>
    <property type="molecule type" value="Genomic_DNA"/>
</dbReference>